<dbReference type="Pfam" id="PF11917">
    <property type="entry name" value="DUF3435"/>
    <property type="match status" value="1"/>
</dbReference>
<reference evidence="1" key="1">
    <citation type="journal article" date="2020" name="Stud. Mycol.">
        <title>101 Dothideomycetes genomes: a test case for predicting lifestyles and emergence of pathogens.</title>
        <authorList>
            <person name="Haridas S."/>
            <person name="Albert R."/>
            <person name="Binder M."/>
            <person name="Bloem J."/>
            <person name="Labutti K."/>
            <person name="Salamov A."/>
            <person name="Andreopoulos B."/>
            <person name="Baker S."/>
            <person name="Barry K."/>
            <person name="Bills G."/>
            <person name="Bluhm B."/>
            <person name="Cannon C."/>
            <person name="Castanera R."/>
            <person name="Culley D."/>
            <person name="Daum C."/>
            <person name="Ezra D."/>
            <person name="Gonzalez J."/>
            <person name="Henrissat B."/>
            <person name="Kuo A."/>
            <person name="Liang C."/>
            <person name="Lipzen A."/>
            <person name="Lutzoni F."/>
            <person name="Magnuson J."/>
            <person name="Mondo S."/>
            <person name="Nolan M."/>
            <person name="Ohm R."/>
            <person name="Pangilinan J."/>
            <person name="Park H.-J."/>
            <person name="Ramirez L."/>
            <person name="Alfaro M."/>
            <person name="Sun H."/>
            <person name="Tritt A."/>
            <person name="Yoshinaga Y."/>
            <person name="Zwiers L.-H."/>
            <person name="Turgeon B."/>
            <person name="Goodwin S."/>
            <person name="Spatafora J."/>
            <person name="Crous P."/>
            <person name="Grigoriev I."/>
        </authorList>
    </citation>
    <scope>NUCLEOTIDE SEQUENCE</scope>
    <source>
        <strain evidence="1">CBS 207.26</strain>
    </source>
</reference>
<dbReference type="InterPro" id="IPR021842">
    <property type="entry name" value="DUF3435"/>
</dbReference>
<dbReference type="AlphaFoldDB" id="A0A6A6D932"/>
<accession>A0A6A6D932</accession>
<gene>
    <name evidence="1" type="ORF">K469DRAFT_743610</name>
</gene>
<dbReference type="PANTHER" id="PTHR37535">
    <property type="entry name" value="FLUG DOMAIN PROTEIN"/>
    <property type="match status" value="1"/>
</dbReference>
<protein>
    <submittedName>
        <fullName evidence="1">Uncharacterized protein</fullName>
    </submittedName>
</protein>
<dbReference type="PANTHER" id="PTHR37535:SF2">
    <property type="entry name" value="FINGER DOMAIN PROTEIN, PUTATIVE (AFU_ORTHOLOGUE AFUA_6G09300)-RELATED"/>
    <property type="match status" value="1"/>
</dbReference>
<keyword evidence="2" id="KW-1185">Reference proteome</keyword>
<evidence type="ECO:0000313" key="2">
    <source>
        <dbReference type="Proteomes" id="UP000800200"/>
    </source>
</evidence>
<dbReference type="Proteomes" id="UP000800200">
    <property type="component" value="Unassembled WGS sequence"/>
</dbReference>
<sequence>MKHADMGTFLNHYLSKRITADTQAIAERDIQLQLSGVKFSDQVKTTLKRSPERTPQHNRLIESVLSLPGSSLEEEARQRSAAINAIIAYCYVMEGETPRVQHKRSSTSHVLSVSVYSEKRPTVCWVCLGNKRALIGQRIQSFYTPGDLSKHFKKIHLVRVKEGHRFGCDLCKVALDNEMH</sequence>
<dbReference type="EMBL" id="ML994881">
    <property type="protein sequence ID" value="KAF2174480.1"/>
    <property type="molecule type" value="Genomic_DNA"/>
</dbReference>
<evidence type="ECO:0000313" key="1">
    <source>
        <dbReference type="EMBL" id="KAF2174480.1"/>
    </source>
</evidence>
<dbReference type="OrthoDB" id="4485682at2759"/>
<organism evidence="1 2">
    <name type="scientific">Zopfia rhizophila CBS 207.26</name>
    <dbReference type="NCBI Taxonomy" id="1314779"/>
    <lineage>
        <taxon>Eukaryota</taxon>
        <taxon>Fungi</taxon>
        <taxon>Dikarya</taxon>
        <taxon>Ascomycota</taxon>
        <taxon>Pezizomycotina</taxon>
        <taxon>Dothideomycetes</taxon>
        <taxon>Dothideomycetes incertae sedis</taxon>
        <taxon>Zopfiaceae</taxon>
        <taxon>Zopfia</taxon>
    </lineage>
</organism>
<name>A0A6A6D932_9PEZI</name>
<proteinExistence type="predicted"/>